<comment type="caution">
    <text evidence="3">The sequence shown here is derived from an EMBL/GenBank/DDBJ whole genome shotgun (WGS) entry which is preliminary data.</text>
</comment>
<evidence type="ECO:0000256" key="1">
    <source>
        <dbReference type="SAM" id="SignalP"/>
    </source>
</evidence>
<proteinExistence type="predicted"/>
<dbReference type="InterPro" id="IPR012854">
    <property type="entry name" value="Cu_amine_oxidase-like_N"/>
</dbReference>
<dbReference type="EMBL" id="JAAIKC010000007">
    <property type="protein sequence ID" value="NEW07996.1"/>
    <property type="molecule type" value="Genomic_DNA"/>
</dbReference>
<keyword evidence="1" id="KW-0732">Signal</keyword>
<dbReference type="RefSeq" id="WP_163949995.1">
    <property type="nucleotide sequence ID" value="NZ_JAAIKC010000007.1"/>
</dbReference>
<dbReference type="PROSITE" id="PS51257">
    <property type="entry name" value="PROKAR_LIPOPROTEIN"/>
    <property type="match status" value="1"/>
</dbReference>
<gene>
    <name evidence="3" type="ORF">GK047_18515</name>
</gene>
<dbReference type="AlphaFoldDB" id="A0A6G4A0I5"/>
<feature type="chain" id="PRO_5038513361" evidence="1">
    <location>
        <begin position="27"/>
        <end position="514"/>
    </location>
</feature>
<reference evidence="3" key="1">
    <citation type="submission" date="2020-02" db="EMBL/GenBank/DDBJ databases">
        <authorList>
            <person name="Shen X.-R."/>
            <person name="Zhang Y.-X."/>
        </authorList>
    </citation>
    <scope>NUCLEOTIDE SEQUENCE</scope>
    <source>
        <strain evidence="3">SYP-B3998</strain>
    </source>
</reference>
<feature type="signal peptide" evidence="1">
    <location>
        <begin position="1"/>
        <end position="26"/>
    </location>
</feature>
<dbReference type="Pfam" id="PF07833">
    <property type="entry name" value="Cu_amine_oxidN1"/>
    <property type="match status" value="1"/>
</dbReference>
<evidence type="ECO:0000259" key="2">
    <source>
        <dbReference type="Pfam" id="PF07833"/>
    </source>
</evidence>
<sequence length="514" mass="56158">MKKKKLTGWISAALVVLMVTLTGCQAVQGLDFAQAIQNGASVKSTESKSTFQLELVTGNTAQLSAEAQTAITAFKNVKLSIANAKMQDNQHLSVDGALTYGKGTIPFKLNVDGTKFIVQIEGAPKPIEFDPATFAEADELTLLPTSVQTQLGNKIKELQPALIKFFLKNFPNPKNITVTSSTEQVNTETLNLQKVHLELNGSEVVDLLKVFLKSILADEEGLKELLGQLYDAFLPLLNEQGEGQASVLLKDKSLAVGFAYSSIHDSLEEAVASMDKATQNPSEDAQVQALLSAKTTLKTDFFIDTDKQIRKENFELFIPITDEKSGVSGIKLSYAGEAWNINKPVKADAIDTSAGVLNFESEPSFIYTLLNQLDKKSAFYTLLKNDLKVTKKEIPLVINQNSEEESLFDSYSPFINADNNTMVPVRFISEQLGADVKWNGDLKQVTIKDELTGTTIVLTLDSQRATVNGSPVQLESAATLHHGSTFVPIRFIAEKLGSTVSFNNDTHTVTIKRD</sequence>
<accession>A0A6G4A0I5</accession>
<name>A0A6G4A0I5_9BACL</name>
<feature type="domain" description="Copper amine oxidase-like N-terminal" evidence="2">
    <location>
        <begin position="411"/>
        <end position="511"/>
    </location>
</feature>
<protein>
    <submittedName>
        <fullName evidence="3">Copper amine oxidase N-terminal domain-containing protein</fullName>
    </submittedName>
</protein>
<dbReference type="Gene3D" id="3.30.457.10">
    <property type="entry name" value="Copper amine oxidase-like, N-terminal domain"/>
    <property type="match status" value="1"/>
</dbReference>
<dbReference type="InterPro" id="IPR036582">
    <property type="entry name" value="Mao_N_sf"/>
</dbReference>
<evidence type="ECO:0000313" key="3">
    <source>
        <dbReference type="EMBL" id="NEW07996.1"/>
    </source>
</evidence>
<dbReference type="SUPFAM" id="SSF55383">
    <property type="entry name" value="Copper amine oxidase, domain N"/>
    <property type="match status" value="1"/>
</dbReference>
<organism evidence="3">
    <name type="scientific">Paenibacillus sp. SYP-B3998</name>
    <dbReference type="NCBI Taxonomy" id="2678564"/>
    <lineage>
        <taxon>Bacteria</taxon>
        <taxon>Bacillati</taxon>
        <taxon>Bacillota</taxon>
        <taxon>Bacilli</taxon>
        <taxon>Bacillales</taxon>
        <taxon>Paenibacillaceae</taxon>
        <taxon>Paenibacillus</taxon>
    </lineage>
</organism>